<name>D9QNI4_BRESC</name>
<dbReference type="KEGG" id="bsb:Bresu_2912"/>
<dbReference type="Proteomes" id="UP000002696">
    <property type="component" value="Chromosome"/>
</dbReference>
<dbReference type="EMBL" id="CP002102">
    <property type="protein sequence ID" value="ADL02219.1"/>
    <property type="molecule type" value="Genomic_DNA"/>
</dbReference>
<dbReference type="RefSeq" id="WP_013270320.1">
    <property type="nucleotide sequence ID" value="NC_014375.1"/>
</dbReference>
<gene>
    <name evidence="1" type="ordered locus">Bresu_2912</name>
</gene>
<organism evidence="1 2">
    <name type="scientific">Brevundimonas subvibrioides (strain ATCC 15264 / DSM 4735 / LMG 14903 / NBRC 16000 / CB 81)</name>
    <name type="common">Caulobacter subvibrioides</name>
    <dbReference type="NCBI Taxonomy" id="633149"/>
    <lineage>
        <taxon>Bacteria</taxon>
        <taxon>Pseudomonadati</taxon>
        <taxon>Pseudomonadota</taxon>
        <taxon>Alphaproteobacteria</taxon>
        <taxon>Caulobacterales</taxon>
        <taxon>Caulobacteraceae</taxon>
        <taxon>Brevundimonas</taxon>
    </lineage>
</organism>
<dbReference type="Gene3D" id="1.10.30.50">
    <property type="match status" value="1"/>
</dbReference>
<dbReference type="InParanoid" id="D9QNI4"/>
<reference evidence="2" key="1">
    <citation type="journal article" date="2011" name="J. Bacteriol.">
        <title>Genome sequences of eight morphologically diverse alphaproteobacteria.</title>
        <authorList>
            <consortium name="US DOE Joint Genome Institute"/>
            <person name="Brown P.J."/>
            <person name="Kysela D.T."/>
            <person name="Buechlein A."/>
            <person name="Hemmerich C."/>
            <person name="Brun Y.V."/>
        </authorList>
    </citation>
    <scope>NUCLEOTIDE SEQUENCE [LARGE SCALE GENOMIC DNA]</scope>
    <source>
        <strain evidence="2">ATCC 15264 / DSM 4735 / LMG 14903 / NBRC 16000 / CB 81</strain>
    </source>
</reference>
<sequence>MRFVDRSKQTAPACLTEAKQAGQRELARARKKYTSANPPSTFTFRAYKEDDVRHAMERLFHGKCAYCESRYDITAPVDIEHFRPKGEVEGEIHTGYWWLAADWENLLPSCIDCNRRRYQHSPTLLASVTAVLDSSPTGFSRDYQTGKHSSFPLAPGGVRMTTEPMGTKRKDATKAELALLIDPTSDRPEDHLQHYIDRHSPMGLVLPTGGSAVSFPPFAFEGAKDAMAIEKAARAAHLSPRGSVSIQVYGLNRLGLVQERTRLLRRLELLSELILKLFTMEADLDDLATGEADPVKHQKLTALAKQANALAHRALSEVRLAGADEAPFTSLAKAWIADFRRELAPGVI</sequence>
<dbReference type="AlphaFoldDB" id="D9QNI4"/>
<evidence type="ECO:0000313" key="1">
    <source>
        <dbReference type="EMBL" id="ADL02219.1"/>
    </source>
</evidence>
<keyword evidence="2" id="KW-1185">Reference proteome</keyword>
<dbReference type="STRING" id="633149.Bresu_2912"/>
<accession>D9QNI4</accession>
<dbReference type="InterPro" id="IPR003615">
    <property type="entry name" value="HNH_nuc"/>
</dbReference>
<protein>
    <submittedName>
        <fullName evidence="1">HNH nuclease</fullName>
    </submittedName>
</protein>
<evidence type="ECO:0000313" key="2">
    <source>
        <dbReference type="Proteomes" id="UP000002696"/>
    </source>
</evidence>
<dbReference type="CDD" id="cd00085">
    <property type="entry name" value="HNHc"/>
    <property type="match status" value="1"/>
</dbReference>
<dbReference type="eggNOG" id="COG1403">
    <property type="taxonomic scope" value="Bacteria"/>
</dbReference>
<dbReference type="HOGENOM" id="CLU_071576_0_0_5"/>
<proteinExistence type="predicted"/>